<dbReference type="CDD" id="cd08946">
    <property type="entry name" value="SDR_e"/>
    <property type="match status" value="1"/>
</dbReference>
<dbReference type="PANTHER" id="PTHR43245:SF13">
    <property type="entry name" value="UDP-D-APIOSE_UDP-D-XYLOSE SYNTHASE 2"/>
    <property type="match status" value="1"/>
</dbReference>
<dbReference type="Gene3D" id="3.40.50.720">
    <property type="entry name" value="NAD(P)-binding Rossmann-like Domain"/>
    <property type="match status" value="1"/>
</dbReference>
<evidence type="ECO:0000313" key="2">
    <source>
        <dbReference type="EMBL" id="GMK43027.1"/>
    </source>
</evidence>
<evidence type="ECO:0000259" key="1">
    <source>
        <dbReference type="Pfam" id="PF01370"/>
    </source>
</evidence>
<gene>
    <name evidence="2" type="ORF">PghCCS26_01540</name>
</gene>
<dbReference type="InterPro" id="IPR036291">
    <property type="entry name" value="NAD(P)-bd_dom_sf"/>
</dbReference>
<feature type="domain" description="NAD-dependent epimerase/dehydratase" evidence="1">
    <location>
        <begin position="48"/>
        <end position="205"/>
    </location>
</feature>
<sequence length="273" mass="30276">MTSDNLATVIGAGGFIGSHLTARLRTIGFDVFCPEKGSPSVFGRPLGHVFYCAGITSDFRSRPYDVVEAHTGFISRLLQAADFRSLLYLSTTRLYHRAESTREEADLSVNSNQREDIYALSKLLGESVCLCSGRSNVRVARLSNVVGDDFRSGNFIYSVMKDILDHGSVTLLSTMDSEKDYIRVEDAVEALIQIAFSGTQFIYNVASGVNLTNQQLFDAWTEVRSFELNLSPSTVRLAFKPIEIARMRDEFDFRPAPCLTAIQQLLTGRSAKT</sequence>
<proteinExistence type="predicted"/>
<comment type="caution">
    <text evidence="2">The sequence shown here is derived from an EMBL/GenBank/DDBJ whole genome shotgun (WGS) entry which is preliminary data.</text>
</comment>
<dbReference type="RefSeq" id="WP_317978480.1">
    <property type="nucleotide sequence ID" value="NZ_BTCL01000001.1"/>
</dbReference>
<accession>A0ABQ6NFS9</accession>
<dbReference type="EMBL" id="BTCL01000001">
    <property type="protein sequence ID" value="GMK43027.1"/>
    <property type="molecule type" value="Genomic_DNA"/>
</dbReference>
<protein>
    <submittedName>
        <fullName evidence="2">Sugar nucleotide oxidoreductaseepimerase</fullName>
    </submittedName>
</protein>
<evidence type="ECO:0000313" key="3">
    <source>
        <dbReference type="Proteomes" id="UP001285921"/>
    </source>
</evidence>
<dbReference type="PANTHER" id="PTHR43245">
    <property type="entry name" value="BIFUNCTIONAL POLYMYXIN RESISTANCE PROTEIN ARNA"/>
    <property type="match status" value="1"/>
</dbReference>
<keyword evidence="3" id="KW-1185">Reference proteome</keyword>
<dbReference type="InterPro" id="IPR001509">
    <property type="entry name" value="Epimerase_deHydtase"/>
</dbReference>
<dbReference type="InterPro" id="IPR050177">
    <property type="entry name" value="Lipid_A_modif_metabolic_enz"/>
</dbReference>
<reference evidence="2 3" key="1">
    <citation type="submission" date="2023-05" db="EMBL/GenBank/DDBJ databases">
        <title>Draft genome of Paenibacillus sp. CCS26.</title>
        <authorList>
            <person name="Akita H."/>
            <person name="Shinto Y."/>
            <person name="Kimura Z."/>
        </authorList>
    </citation>
    <scope>NUCLEOTIDE SEQUENCE [LARGE SCALE GENOMIC DNA]</scope>
    <source>
        <strain evidence="2 3">CCS26</strain>
    </source>
</reference>
<organism evidence="2 3">
    <name type="scientific">Paenibacillus glycanilyticus</name>
    <dbReference type="NCBI Taxonomy" id="126569"/>
    <lineage>
        <taxon>Bacteria</taxon>
        <taxon>Bacillati</taxon>
        <taxon>Bacillota</taxon>
        <taxon>Bacilli</taxon>
        <taxon>Bacillales</taxon>
        <taxon>Paenibacillaceae</taxon>
        <taxon>Paenibacillus</taxon>
    </lineage>
</organism>
<dbReference type="SUPFAM" id="SSF51735">
    <property type="entry name" value="NAD(P)-binding Rossmann-fold domains"/>
    <property type="match status" value="1"/>
</dbReference>
<dbReference type="Pfam" id="PF01370">
    <property type="entry name" value="Epimerase"/>
    <property type="match status" value="1"/>
</dbReference>
<dbReference type="Proteomes" id="UP001285921">
    <property type="component" value="Unassembled WGS sequence"/>
</dbReference>
<name>A0ABQ6NFS9_9BACL</name>